<dbReference type="VEuPathDB" id="VectorBase:AFUN011826"/>
<feature type="compositionally biased region" description="Polar residues" evidence="2">
    <location>
        <begin position="361"/>
        <end position="370"/>
    </location>
</feature>
<feature type="compositionally biased region" description="Basic and acidic residues" evidence="2">
    <location>
        <begin position="189"/>
        <end position="219"/>
    </location>
</feature>
<dbReference type="Pfam" id="PF09747">
    <property type="entry name" value="CCD97-like_C"/>
    <property type="match status" value="1"/>
</dbReference>
<name>A0A182RZU4_ANOFN</name>
<accession>A0A182RZU4</accession>
<feature type="domain" description="CCD97-like C-terminal" evidence="3">
    <location>
        <begin position="122"/>
        <end position="320"/>
    </location>
</feature>
<dbReference type="InterPro" id="IPR018613">
    <property type="entry name" value="Ccdc97-like"/>
</dbReference>
<dbReference type="VEuPathDB" id="VectorBase:AFUN2_009966"/>
<reference evidence="4" key="1">
    <citation type="submission" date="2020-05" db="UniProtKB">
        <authorList>
            <consortium name="EnsemblMetazoa"/>
        </authorList>
    </citation>
    <scope>IDENTIFICATION</scope>
    <source>
        <strain evidence="4">FUMOZ</strain>
    </source>
</reference>
<sequence length="384" mass="45252">MGTDSKATQDADCPAATSSLVSETDIIEHIVNNQRVFYKNQQINDPELTLYEKQTILRDVLNESHGTFLYRFGFFIHDEHLRYFEQTEQTQAYSPDEKYEIQYHLERIRKLRNGGRAIEVRNRRYAALQQMCDDGTYFTETEMMARDPLLYEQLVGQFMTEREKQERDARVPTPQSVVGILLKQIDKDRTEKTLQEQKSEERQLQPDGDDSRDQLDRSRPNSPPGCSSSQWGNFDDEEKVRVTELRQARQKRARQKRMPTHLMTAGERELLRDEFIGIMHARFIAGEDEEFDYTQVDDSEKYDDLVEINQDAEEKYFDKEDEPDSNDRNEDALNMSVDLAEESEDELDIYMRHLNRHLEQQQKMSATNIPVVNRDPNCEYESDE</sequence>
<dbReference type="EnsemblMetazoa" id="AFUN011826-RA">
    <property type="protein sequence ID" value="AFUN011826-PA"/>
    <property type="gene ID" value="AFUN011826"/>
</dbReference>
<dbReference type="InterPro" id="IPR040233">
    <property type="entry name" value="CCD97-like_C"/>
</dbReference>
<evidence type="ECO:0000256" key="2">
    <source>
        <dbReference type="SAM" id="MobiDB-lite"/>
    </source>
</evidence>
<keyword evidence="1" id="KW-0175">Coiled coil</keyword>
<organism evidence="4">
    <name type="scientific">Anopheles funestus</name>
    <name type="common">African malaria mosquito</name>
    <dbReference type="NCBI Taxonomy" id="62324"/>
    <lineage>
        <taxon>Eukaryota</taxon>
        <taxon>Metazoa</taxon>
        <taxon>Ecdysozoa</taxon>
        <taxon>Arthropoda</taxon>
        <taxon>Hexapoda</taxon>
        <taxon>Insecta</taxon>
        <taxon>Pterygota</taxon>
        <taxon>Neoptera</taxon>
        <taxon>Endopterygota</taxon>
        <taxon>Diptera</taxon>
        <taxon>Nematocera</taxon>
        <taxon>Culicoidea</taxon>
        <taxon>Culicidae</taxon>
        <taxon>Anophelinae</taxon>
        <taxon>Anopheles</taxon>
    </lineage>
</organism>
<feature type="coiled-coil region" evidence="1">
    <location>
        <begin position="302"/>
        <end position="360"/>
    </location>
</feature>
<protein>
    <submittedName>
        <fullName evidence="4">DUF2052 domain-containing protein</fullName>
    </submittedName>
</protein>
<dbReference type="PANTHER" id="PTHR31840:SF1">
    <property type="entry name" value="COILED-COIL DOMAIN-CONTAINING PROTEIN 97"/>
    <property type="match status" value="1"/>
</dbReference>
<dbReference type="PANTHER" id="PTHR31840">
    <property type="entry name" value="COILED-COIL DOMAIN-CONTAINING PROTEIN 97"/>
    <property type="match status" value="1"/>
</dbReference>
<evidence type="ECO:0000256" key="1">
    <source>
        <dbReference type="SAM" id="Coils"/>
    </source>
</evidence>
<evidence type="ECO:0000313" key="4">
    <source>
        <dbReference type="EnsemblMetazoa" id="AFUN011826-PA"/>
    </source>
</evidence>
<dbReference type="STRING" id="62324.A0A182RZU4"/>
<proteinExistence type="predicted"/>
<feature type="region of interest" description="Disordered" evidence="2">
    <location>
        <begin position="361"/>
        <end position="384"/>
    </location>
</feature>
<dbReference type="AlphaFoldDB" id="A0A182RZU4"/>
<feature type="region of interest" description="Disordered" evidence="2">
    <location>
        <begin position="189"/>
        <end position="237"/>
    </location>
</feature>
<evidence type="ECO:0000259" key="3">
    <source>
        <dbReference type="Pfam" id="PF09747"/>
    </source>
</evidence>